<dbReference type="Proteomes" id="UP001174677">
    <property type="component" value="Chromosome 18"/>
</dbReference>
<dbReference type="InterPro" id="IPR012881">
    <property type="entry name" value="DUF1685"/>
</dbReference>
<keyword evidence="3" id="KW-1185">Reference proteome</keyword>
<dbReference type="Pfam" id="PF07939">
    <property type="entry name" value="DUF1685"/>
    <property type="match status" value="1"/>
</dbReference>
<feature type="region of interest" description="Disordered" evidence="1">
    <location>
        <begin position="32"/>
        <end position="58"/>
    </location>
</feature>
<dbReference type="PANTHER" id="PTHR33785:SF12">
    <property type="entry name" value="DUF1685 FAMILY PROTEIN"/>
    <property type="match status" value="1"/>
</dbReference>
<reference evidence="2 3" key="1">
    <citation type="journal article" date="2023" name="Plant Biotechnol. J.">
        <title>Chromosome-level wild Hevea brasiliensis genome provides new tools for genomic-assisted breeding and valuable loci to elevate rubber yield.</title>
        <authorList>
            <person name="Cheng H."/>
            <person name="Song X."/>
            <person name="Hu Y."/>
            <person name="Wu T."/>
            <person name="Yang Q."/>
            <person name="An Z."/>
            <person name="Feng S."/>
            <person name="Deng Z."/>
            <person name="Wu W."/>
            <person name="Zeng X."/>
            <person name="Tu M."/>
            <person name="Wang X."/>
            <person name="Huang H."/>
        </authorList>
    </citation>
    <scope>NUCLEOTIDE SEQUENCE [LARGE SCALE GENOMIC DNA]</scope>
    <source>
        <strain evidence="2">MT/VB/25A 57/8</strain>
    </source>
</reference>
<evidence type="ECO:0000256" key="1">
    <source>
        <dbReference type="SAM" id="MobiDB-lite"/>
    </source>
</evidence>
<feature type="compositionally biased region" description="Basic and acidic residues" evidence="1">
    <location>
        <begin position="41"/>
        <end position="55"/>
    </location>
</feature>
<evidence type="ECO:0000313" key="3">
    <source>
        <dbReference type="Proteomes" id="UP001174677"/>
    </source>
</evidence>
<dbReference type="EMBL" id="JARPOI010000018">
    <property type="protein sequence ID" value="KAJ9136011.1"/>
    <property type="molecule type" value="Genomic_DNA"/>
</dbReference>
<name>A0ABQ9KHB9_HEVBR</name>
<dbReference type="PANTHER" id="PTHR33785">
    <property type="entry name" value="OS06G0550800 PROTEIN"/>
    <property type="match status" value="1"/>
</dbReference>
<gene>
    <name evidence="2" type="ORF">P3X46_033127</name>
</gene>
<sequence length="247" mass="28069">MAATPLMEAKEFIELFDSCWFEMEFFKKQSRLSKSSGVDANPDHQNEEESPKPELSRVPTIISRCMSDQLLLPKASVGSGLSLSPDSVLLTPKLHTVLSGKEIAEEEGENSISIQKRRVYVQDSPKKKARSRRRGMKTLSKSLSELEFEELKGFMDLGFVFSEEDKDSSLVSIIPGLQRLGKKDGEEESDVDKATVSRPYLSEAWNNLDRRKKEDPLMNWRFPASSNEMDMKDNLKWWAQTVASTVR</sequence>
<proteinExistence type="predicted"/>
<organism evidence="2 3">
    <name type="scientific">Hevea brasiliensis</name>
    <name type="common">Para rubber tree</name>
    <name type="synonym">Siphonia brasiliensis</name>
    <dbReference type="NCBI Taxonomy" id="3981"/>
    <lineage>
        <taxon>Eukaryota</taxon>
        <taxon>Viridiplantae</taxon>
        <taxon>Streptophyta</taxon>
        <taxon>Embryophyta</taxon>
        <taxon>Tracheophyta</taxon>
        <taxon>Spermatophyta</taxon>
        <taxon>Magnoliopsida</taxon>
        <taxon>eudicotyledons</taxon>
        <taxon>Gunneridae</taxon>
        <taxon>Pentapetalae</taxon>
        <taxon>rosids</taxon>
        <taxon>fabids</taxon>
        <taxon>Malpighiales</taxon>
        <taxon>Euphorbiaceae</taxon>
        <taxon>Crotonoideae</taxon>
        <taxon>Micrandreae</taxon>
        <taxon>Hevea</taxon>
    </lineage>
</organism>
<evidence type="ECO:0008006" key="4">
    <source>
        <dbReference type="Google" id="ProtNLM"/>
    </source>
</evidence>
<protein>
    <recommendedName>
        <fullName evidence="4">DUF1685 domain-containing protein</fullName>
    </recommendedName>
</protein>
<accession>A0ABQ9KHB9</accession>
<comment type="caution">
    <text evidence="2">The sequence shown here is derived from an EMBL/GenBank/DDBJ whole genome shotgun (WGS) entry which is preliminary data.</text>
</comment>
<evidence type="ECO:0000313" key="2">
    <source>
        <dbReference type="EMBL" id="KAJ9136011.1"/>
    </source>
</evidence>